<gene>
    <name evidence="2" type="ORF">PFLCHA0_c38160</name>
</gene>
<dbReference type="HOGENOM" id="CLU_165574_0_0_6"/>
<name>A0A2C9EPI6_PSEPH</name>
<dbReference type="KEGG" id="pprc:PFLCHA0_c38160"/>
<evidence type="ECO:0000313" key="2">
    <source>
        <dbReference type="EMBL" id="AGL85582.1"/>
    </source>
</evidence>
<feature type="transmembrane region" description="Helical" evidence="1">
    <location>
        <begin position="93"/>
        <end position="112"/>
    </location>
</feature>
<keyword evidence="1" id="KW-1133">Transmembrane helix</keyword>
<evidence type="ECO:0000313" key="3">
    <source>
        <dbReference type="Proteomes" id="UP000013940"/>
    </source>
</evidence>
<protein>
    <submittedName>
        <fullName evidence="2">Uncharacterized protein</fullName>
    </submittedName>
</protein>
<dbReference type="eggNOG" id="ENOG5032T3J">
    <property type="taxonomic scope" value="Bacteria"/>
</dbReference>
<keyword evidence="1" id="KW-0472">Membrane</keyword>
<dbReference type="RefSeq" id="WP_015636179.1">
    <property type="nucleotide sequence ID" value="NC_021237.1"/>
</dbReference>
<organism evidence="2 3">
    <name type="scientific">Pseudomonas protegens (strain DSM 19095 / LMG 27888 / CFBP 6595 / CHA0)</name>
    <dbReference type="NCBI Taxonomy" id="1124983"/>
    <lineage>
        <taxon>Bacteria</taxon>
        <taxon>Pseudomonadati</taxon>
        <taxon>Pseudomonadota</taxon>
        <taxon>Gammaproteobacteria</taxon>
        <taxon>Pseudomonadales</taxon>
        <taxon>Pseudomonadaceae</taxon>
        <taxon>Pseudomonas</taxon>
    </lineage>
</organism>
<proteinExistence type="predicted"/>
<dbReference type="AlphaFoldDB" id="A0A2C9EPI6"/>
<keyword evidence="1" id="KW-0812">Transmembrane</keyword>
<dbReference type="GeneID" id="57476809"/>
<dbReference type="EMBL" id="CP003190">
    <property type="protein sequence ID" value="AGL85582.1"/>
    <property type="molecule type" value="Genomic_DNA"/>
</dbReference>
<feature type="transmembrane region" description="Helical" evidence="1">
    <location>
        <begin position="66"/>
        <end position="86"/>
    </location>
</feature>
<dbReference type="Proteomes" id="UP000013940">
    <property type="component" value="Chromosome"/>
</dbReference>
<accession>A0A2C9EPI6</accession>
<sequence length="120" mass="13603">MNSLFAKTFGGLTASYYLRQLFFGALCAAFFIFMKSRAPSGIDFTNAALSVVSALLYPYSRFVYESIVGFVMGTNVFYVNAGLMLGVKFLTMFICWFLAMFIAPLGLLYLYWYHSRHQAD</sequence>
<evidence type="ECO:0000256" key="1">
    <source>
        <dbReference type="SAM" id="Phobius"/>
    </source>
</evidence>
<reference evidence="3" key="1">
    <citation type="journal article" date="2014" name="Genome Announc.">
        <title>Full-genome sequence of the plant growth-promoting bacterium Pseudomonas protegens CHA0.</title>
        <authorList>
            <person name="Jousset A."/>
            <person name="Schuldes J."/>
            <person name="Keel C."/>
            <person name="Maurhofer M."/>
            <person name="Daniel R."/>
            <person name="Scheu S."/>
            <person name="Thuermer A."/>
        </authorList>
    </citation>
    <scope>NUCLEOTIDE SEQUENCE [LARGE SCALE GENOMIC DNA]</scope>
    <source>
        <strain evidence="3">DSM 19095 / LMG 27888 / CFBP 6595 / CHA0</strain>
    </source>
</reference>
<feature type="transmembrane region" description="Helical" evidence="1">
    <location>
        <begin position="16"/>
        <end position="34"/>
    </location>
</feature>